<evidence type="ECO:0000313" key="2">
    <source>
        <dbReference type="Proteomes" id="UP001346149"/>
    </source>
</evidence>
<dbReference type="AlphaFoldDB" id="A0AAN7K6C8"/>
<dbReference type="Proteomes" id="UP001346149">
    <property type="component" value="Unassembled WGS sequence"/>
</dbReference>
<evidence type="ECO:0000313" key="1">
    <source>
        <dbReference type="EMBL" id="KAK4762673.1"/>
    </source>
</evidence>
<keyword evidence="2" id="KW-1185">Reference proteome</keyword>
<comment type="caution">
    <text evidence="1">The sequence shown here is derived from an EMBL/GenBank/DDBJ whole genome shotgun (WGS) entry which is preliminary data.</text>
</comment>
<dbReference type="EMBL" id="JAXQNO010000024">
    <property type="protein sequence ID" value="KAK4762673.1"/>
    <property type="molecule type" value="Genomic_DNA"/>
</dbReference>
<accession>A0AAN7K6C8</accession>
<proteinExistence type="predicted"/>
<reference evidence="1 2" key="1">
    <citation type="journal article" date="2023" name="Hortic Res">
        <title>Pangenome of water caltrop reveals structural variations and asymmetric subgenome divergence after allopolyploidization.</title>
        <authorList>
            <person name="Zhang X."/>
            <person name="Chen Y."/>
            <person name="Wang L."/>
            <person name="Yuan Y."/>
            <person name="Fang M."/>
            <person name="Shi L."/>
            <person name="Lu R."/>
            <person name="Comes H.P."/>
            <person name="Ma Y."/>
            <person name="Chen Y."/>
            <person name="Huang G."/>
            <person name="Zhou Y."/>
            <person name="Zheng Z."/>
            <person name="Qiu Y."/>
        </authorList>
    </citation>
    <scope>NUCLEOTIDE SEQUENCE [LARGE SCALE GENOMIC DNA]</scope>
    <source>
        <strain evidence="1">F231</strain>
    </source>
</reference>
<name>A0AAN7K6C8_TRANT</name>
<organism evidence="1 2">
    <name type="scientific">Trapa natans</name>
    <name type="common">Water chestnut</name>
    <dbReference type="NCBI Taxonomy" id="22666"/>
    <lineage>
        <taxon>Eukaryota</taxon>
        <taxon>Viridiplantae</taxon>
        <taxon>Streptophyta</taxon>
        <taxon>Embryophyta</taxon>
        <taxon>Tracheophyta</taxon>
        <taxon>Spermatophyta</taxon>
        <taxon>Magnoliopsida</taxon>
        <taxon>eudicotyledons</taxon>
        <taxon>Gunneridae</taxon>
        <taxon>Pentapetalae</taxon>
        <taxon>rosids</taxon>
        <taxon>malvids</taxon>
        <taxon>Myrtales</taxon>
        <taxon>Lythraceae</taxon>
        <taxon>Trapa</taxon>
    </lineage>
</organism>
<gene>
    <name evidence="1" type="ORF">SAY86_008441</name>
</gene>
<protein>
    <submittedName>
        <fullName evidence="1">Uncharacterized protein</fullName>
    </submittedName>
</protein>
<sequence length="95" mass="10192">MTSHGIRSFCGMSNHFTVSKLKSGNDEDDAMPCNDSQPVNGRLYWAYIAFVGEVGGSAHHTDRPNGVSSCRGKSKSKGLFFPVNIDALLASRVGT</sequence>